<evidence type="ECO:0000256" key="2">
    <source>
        <dbReference type="ARBA" id="ARBA00022771"/>
    </source>
</evidence>
<evidence type="ECO:0000256" key="4">
    <source>
        <dbReference type="PROSITE-ProRule" id="PRU00024"/>
    </source>
</evidence>
<dbReference type="Gene3D" id="2.120.10.30">
    <property type="entry name" value="TolB, C-terminal domain"/>
    <property type="match status" value="1"/>
</dbReference>
<feature type="compositionally biased region" description="Basic and acidic residues" evidence="5">
    <location>
        <begin position="386"/>
        <end position="396"/>
    </location>
</feature>
<proteinExistence type="predicted"/>
<feature type="compositionally biased region" description="Polar residues" evidence="5">
    <location>
        <begin position="404"/>
        <end position="413"/>
    </location>
</feature>
<evidence type="ECO:0000313" key="9">
    <source>
        <dbReference type="Proteomes" id="UP000242188"/>
    </source>
</evidence>
<feature type="domain" description="RING-type" evidence="6">
    <location>
        <begin position="12"/>
        <end position="55"/>
    </location>
</feature>
<dbReference type="InterPro" id="IPR013083">
    <property type="entry name" value="Znf_RING/FYVE/PHD"/>
</dbReference>
<dbReference type="EMBL" id="NEDP02000337">
    <property type="protein sequence ID" value="OWF56093.1"/>
    <property type="molecule type" value="Genomic_DNA"/>
</dbReference>
<dbReference type="Gene3D" id="3.30.160.60">
    <property type="entry name" value="Classic Zinc Finger"/>
    <property type="match status" value="1"/>
</dbReference>
<reference evidence="8 9" key="1">
    <citation type="journal article" date="2017" name="Nat. Ecol. Evol.">
        <title>Scallop genome provides insights into evolution of bilaterian karyotype and development.</title>
        <authorList>
            <person name="Wang S."/>
            <person name="Zhang J."/>
            <person name="Jiao W."/>
            <person name="Li J."/>
            <person name="Xun X."/>
            <person name="Sun Y."/>
            <person name="Guo X."/>
            <person name="Huan P."/>
            <person name="Dong B."/>
            <person name="Zhang L."/>
            <person name="Hu X."/>
            <person name="Sun X."/>
            <person name="Wang J."/>
            <person name="Zhao C."/>
            <person name="Wang Y."/>
            <person name="Wang D."/>
            <person name="Huang X."/>
            <person name="Wang R."/>
            <person name="Lv J."/>
            <person name="Li Y."/>
            <person name="Zhang Z."/>
            <person name="Liu B."/>
            <person name="Lu W."/>
            <person name="Hui Y."/>
            <person name="Liang J."/>
            <person name="Zhou Z."/>
            <person name="Hou R."/>
            <person name="Li X."/>
            <person name="Liu Y."/>
            <person name="Li H."/>
            <person name="Ning X."/>
            <person name="Lin Y."/>
            <person name="Zhao L."/>
            <person name="Xing Q."/>
            <person name="Dou J."/>
            <person name="Li Y."/>
            <person name="Mao J."/>
            <person name="Guo H."/>
            <person name="Dou H."/>
            <person name="Li T."/>
            <person name="Mu C."/>
            <person name="Jiang W."/>
            <person name="Fu Q."/>
            <person name="Fu X."/>
            <person name="Miao Y."/>
            <person name="Liu J."/>
            <person name="Yu Q."/>
            <person name="Li R."/>
            <person name="Liao H."/>
            <person name="Li X."/>
            <person name="Kong Y."/>
            <person name="Jiang Z."/>
            <person name="Chourrout D."/>
            <person name="Li R."/>
            <person name="Bao Z."/>
        </authorList>
    </citation>
    <scope>NUCLEOTIDE SEQUENCE [LARGE SCALE GENOMIC DNA]</scope>
    <source>
        <strain evidence="8 9">PY_sf001</strain>
    </source>
</reference>
<feature type="domain" description="B box-type" evidence="7">
    <location>
        <begin position="96"/>
        <end position="130"/>
    </location>
</feature>
<dbReference type="Pfam" id="PF00097">
    <property type="entry name" value="zf-C3HC4"/>
    <property type="match status" value="1"/>
</dbReference>
<dbReference type="InterPro" id="IPR018957">
    <property type="entry name" value="Znf_C3HC4_RING-type"/>
</dbReference>
<dbReference type="PROSITE" id="PS00518">
    <property type="entry name" value="ZF_RING_1"/>
    <property type="match status" value="1"/>
</dbReference>
<dbReference type="PANTHER" id="PTHR25462:SF296">
    <property type="entry name" value="MEIOTIC P26, ISOFORM F"/>
    <property type="match status" value="1"/>
</dbReference>
<evidence type="ECO:0000313" key="8">
    <source>
        <dbReference type="EMBL" id="OWF56093.1"/>
    </source>
</evidence>
<dbReference type="InterPro" id="IPR017907">
    <property type="entry name" value="Znf_RING_CS"/>
</dbReference>
<dbReference type="SUPFAM" id="SSF57850">
    <property type="entry name" value="RING/U-box"/>
    <property type="match status" value="1"/>
</dbReference>
<accession>A0A210R4U9</accession>
<dbReference type="InterPro" id="IPR001841">
    <property type="entry name" value="Znf_RING"/>
</dbReference>
<gene>
    <name evidence="8" type="ORF">KP79_PYT03664</name>
</gene>
<dbReference type="InterPro" id="IPR000315">
    <property type="entry name" value="Znf_B-box"/>
</dbReference>
<evidence type="ECO:0000256" key="3">
    <source>
        <dbReference type="ARBA" id="ARBA00022833"/>
    </source>
</evidence>
<evidence type="ECO:0000256" key="5">
    <source>
        <dbReference type="SAM" id="MobiDB-lite"/>
    </source>
</evidence>
<feature type="compositionally biased region" description="Low complexity" evidence="5">
    <location>
        <begin position="344"/>
        <end position="355"/>
    </location>
</feature>
<keyword evidence="3" id="KW-0862">Zinc</keyword>
<dbReference type="GO" id="GO:0008270">
    <property type="term" value="F:zinc ion binding"/>
    <property type="evidence" value="ECO:0007669"/>
    <property type="project" value="UniProtKB-KW"/>
</dbReference>
<dbReference type="InterPro" id="IPR011042">
    <property type="entry name" value="6-blade_b-propeller_TolB-like"/>
</dbReference>
<dbReference type="InterPro" id="IPR047153">
    <property type="entry name" value="TRIM45/56/19-like"/>
</dbReference>
<dbReference type="PANTHER" id="PTHR25462">
    <property type="entry name" value="BONUS, ISOFORM C-RELATED"/>
    <property type="match status" value="1"/>
</dbReference>
<sequence length="782" mass="87254">MEGDAVRAMVTCPICRNTKKFPKKLRCQHSFCAACIANYMCSFTGKASFSCPVCQDSNTCVNDTVDITDSFQLPEDVFIQKLCDCVNSPASESATSDQLECPMHPGETASHFCIQCAVGVCKDCRSENHQNDSCQLVNLQDGSEAIQQASKQKSQTLKYSLGQMAVELCGIESTLQSKENDVLSSKDLTTDKVKAYYAELLEKVTHYLQEQEQKVLSHLEVVIKKETDCILQRLVVTSSMLTSLQRRKNVLANIIENTGEVLSQAESLNLQMHMMNNVSEYRTVMQDLKSVSLKDLTLRFMINTDLEDMLTESDLVKIELVNSCHSAPVPAMFETHNISSPENQSFLSSQQSSLSETENRPRVRRSNSAESEGRSDNSRLPSVRSESSERRTGTKERRPKPSPYTDTGRQSQNRSLRPPTRGPRTRPKSPQNIPDDIGPPPPYSPNLIEIDPPTSRRQNRRPRPSAPPLQAQQQPGTLFTRPPPVAMTIPKVGVLVPHERAMPQITQKIANVQYQSMLDCKAEGDTRTPRIIGIAVIGRRLILADKWNNNLKVITKDFRRIEQVVACHSFQPWDIASYAVGRCVVAAPKEKILAFVGRARHTSQIQVVGKINVAASYASITYFERENNFICGICPPYGGPSIDILNTSGVVLKSFKSDSFGKPLFTYPRNISVTDEGTIVVCDLDTRSAILVNADNGMYKMFSGNEQVQLQDPQCVEVLESHQLVLVLNSKFRKLIALSFSGEVIQQVDDVPILDNARRVIRYGNNLVFVHQDGAVTFYTFE</sequence>
<dbReference type="InterPro" id="IPR011044">
    <property type="entry name" value="Quino_amine_DH_bsu"/>
</dbReference>
<feature type="region of interest" description="Disordered" evidence="5">
    <location>
        <begin position="341"/>
        <end position="484"/>
    </location>
</feature>
<keyword evidence="9" id="KW-1185">Reference proteome</keyword>
<keyword evidence="2 4" id="KW-0863">Zinc-finger</keyword>
<evidence type="ECO:0000256" key="1">
    <source>
        <dbReference type="ARBA" id="ARBA00022723"/>
    </source>
</evidence>
<dbReference type="AlphaFoldDB" id="A0A210R4U9"/>
<evidence type="ECO:0000259" key="7">
    <source>
        <dbReference type="PROSITE" id="PS50119"/>
    </source>
</evidence>
<comment type="caution">
    <text evidence="8">The sequence shown here is derived from an EMBL/GenBank/DDBJ whole genome shotgun (WGS) entry which is preliminary data.</text>
</comment>
<dbReference type="PROSITE" id="PS50089">
    <property type="entry name" value="ZF_RING_2"/>
    <property type="match status" value="1"/>
</dbReference>
<name>A0A210R4U9_MIZYE</name>
<keyword evidence="1" id="KW-0479">Metal-binding</keyword>
<dbReference type="PROSITE" id="PS50119">
    <property type="entry name" value="ZF_BBOX"/>
    <property type="match status" value="1"/>
</dbReference>
<dbReference type="Gene3D" id="3.30.40.10">
    <property type="entry name" value="Zinc/RING finger domain, C3HC4 (zinc finger)"/>
    <property type="match status" value="1"/>
</dbReference>
<dbReference type="SUPFAM" id="SSF57845">
    <property type="entry name" value="B-box zinc-binding domain"/>
    <property type="match status" value="1"/>
</dbReference>
<dbReference type="SMART" id="SM00184">
    <property type="entry name" value="RING"/>
    <property type="match status" value="1"/>
</dbReference>
<dbReference type="SUPFAM" id="SSF50969">
    <property type="entry name" value="YVTN repeat-like/Quinoprotein amine dehydrogenase"/>
    <property type="match status" value="1"/>
</dbReference>
<organism evidence="8 9">
    <name type="scientific">Mizuhopecten yessoensis</name>
    <name type="common">Japanese scallop</name>
    <name type="synonym">Patinopecten yessoensis</name>
    <dbReference type="NCBI Taxonomy" id="6573"/>
    <lineage>
        <taxon>Eukaryota</taxon>
        <taxon>Metazoa</taxon>
        <taxon>Spiralia</taxon>
        <taxon>Lophotrochozoa</taxon>
        <taxon>Mollusca</taxon>
        <taxon>Bivalvia</taxon>
        <taxon>Autobranchia</taxon>
        <taxon>Pteriomorphia</taxon>
        <taxon>Pectinida</taxon>
        <taxon>Pectinoidea</taxon>
        <taxon>Pectinidae</taxon>
        <taxon>Mizuhopecten</taxon>
    </lineage>
</organism>
<dbReference type="Proteomes" id="UP000242188">
    <property type="component" value="Unassembled WGS sequence"/>
</dbReference>
<protein>
    <submittedName>
        <fullName evidence="8">Tripartite motif-containing protein 3</fullName>
    </submittedName>
</protein>
<dbReference type="OrthoDB" id="6079100at2759"/>
<evidence type="ECO:0000259" key="6">
    <source>
        <dbReference type="PROSITE" id="PS50089"/>
    </source>
</evidence>